<dbReference type="PANTHER" id="PTHR43372:SF4">
    <property type="entry name" value="FATTY-ACID AMIDE HYDROLASE 2"/>
    <property type="match status" value="1"/>
</dbReference>
<accession>A0A4U1L8L3</accession>
<dbReference type="Gene3D" id="3.90.1300.10">
    <property type="entry name" value="Amidase signature (AS) domain"/>
    <property type="match status" value="1"/>
</dbReference>
<dbReference type="OrthoDB" id="7490557at2"/>
<name>A0A4U1L8L3_9SPHN</name>
<organism evidence="3 4">
    <name type="scientific">Sphingomonas baiyangensis</name>
    <dbReference type="NCBI Taxonomy" id="2572576"/>
    <lineage>
        <taxon>Bacteria</taxon>
        <taxon>Pseudomonadati</taxon>
        <taxon>Pseudomonadota</taxon>
        <taxon>Alphaproteobacteria</taxon>
        <taxon>Sphingomonadales</taxon>
        <taxon>Sphingomonadaceae</taxon>
        <taxon>Sphingomonas</taxon>
    </lineage>
</organism>
<comment type="caution">
    <text evidence="3">The sequence shown here is derived from an EMBL/GenBank/DDBJ whole genome shotgun (WGS) entry which is preliminary data.</text>
</comment>
<protein>
    <submittedName>
        <fullName evidence="3">Amidase</fullName>
    </submittedName>
</protein>
<evidence type="ECO:0000313" key="3">
    <source>
        <dbReference type="EMBL" id="TKD52843.1"/>
    </source>
</evidence>
<dbReference type="RefSeq" id="WP_136941264.1">
    <property type="nucleotide sequence ID" value="NZ_SWKR01000001.1"/>
</dbReference>
<dbReference type="InterPro" id="IPR036928">
    <property type="entry name" value="AS_sf"/>
</dbReference>
<feature type="domain" description="Amidase" evidence="2">
    <location>
        <begin position="24"/>
        <end position="305"/>
    </location>
</feature>
<reference evidence="3 4" key="1">
    <citation type="submission" date="2019-04" db="EMBL/GenBank/DDBJ databases">
        <authorList>
            <person name="Yang Y."/>
            <person name="Wei D."/>
        </authorList>
    </citation>
    <scope>NUCLEOTIDE SEQUENCE [LARGE SCALE GENOMIC DNA]</scope>
    <source>
        <strain evidence="3 4">L-1-4w-11</strain>
    </source>
</reference>
<dbReference type="GO" id="GO:0012505">
    <property type="term" value="C:endomembrane system"/>
    <property type="evidence" value="ECO:0007669"/>
    <property type="project" value="TreeGrafter"/>
</dbReference>
<gene>
    <name evidence="3" type="ORF">FBR43_00315</name>
</gene>
<dbReference type="Pfam" id="PF01425">
    <property type="entry name" value="Amidase"/>
    <property type="match status" value="2"/>
</dbReference>
<feature type="domain" description="Amidase" evidence="2">
    <location>
        <begin position="329"/>
        <end position="420"/>
    </location>
</feature>
<sequence length="437" mass="45599">MTELTALATAAAIRAGTTSARAETEAAITRIEADDGAINAVVVRDFERARAAADAIDARETIDDGAPLLGVPMTVKEAFDVAGLPTTWGFRHHAGNIATADALAVRRLKAAGAIILGKTNVPKGLGDWQSVNAIHGRTSHPRDPSRTPGGSSGGAAAALAAGYVPIELGSDIGGSIRIPAHFCGIWGLKPTWGAIDSHGHAYPGIDGAETVLGVIGPMARDADDLAVMLDILATQSLPRDDRPAARVLALTKHSETPTAAACVAAVERAADMLARTGVEILRKHPALPDLAAQHDAYGRVLAVTFARHDPALHDTLPPLRDWLDWLDAQARNRRAWEALFGDVDAVIAPPAATQAFAHDHRPQAERRLAIDGADSPYDAHLAWAGLATYPGLPAVCMPAGEANGLPVGVQVICAPHQDHRAIAIARGIYQSLEGATA</sequence>
<evidence type="ECO:0000259" key="2">
    <source>
        <dbReference type="Pfam" id="PF01425"/>
    </source>
</evidence>
<dbReference type="PANTHER" id="PTHR43372">
    <property type="entry name" value="FATTY-ACID AMIDE HYDROLASE"/>
    <property type="match status" value="1"/>
</dbReference>
<dbReference type="Proteomes" id="UP000309138">
    <property type="component" value="Unassembled WGS sequence"/>
</dbReference>
<dbReference type="EMBL" id="SWKR01000001">
    <property type="protein sequence ID" value="TKD52843.1"/>
    <property type="molecule type" value="Genomic_DNA"/>
</dbReference>
<dbReference type="SUPFAM" id="SSF75304">
    <property type="entry name" value="Amidase signature (AS) enzymes"/>
    <property type="match status" value="1"/>
</dbReference>
<evidence type="ECO:0000313" key="4">
    <source>
        <dbReference type="Proteomes" id="UP000309138"/>
    </source>
</evidence>
<proteinExistence type="predicted"/>
<dbReference type="InterPro" id="IPR052739">
    <property type="entry name" value="FAAH2"/>
</dbReference>
<evidence type="ECO:0000256" key="1">
    <source>
        <dbReference type="SAM" id="MobiDB-lite"/>
    </source>
</evidence>
<dbReference type="InterPro" id="IPR023631">
    <property type="entry name" value="Amidase_dom"/>
</dbReference>
<feature type="region of interest" description="Disordered" evidence="1">
    <location>
        <begin position="134"/>
        <end position="154"/>
    </location>
</feature>
<keyword evidence="4" id="KW-1185">Reference proteome</keyword>
<dbReference type="AlphaFoldDB" id="A0A4U1L8L3"/>